<gene>
    <name evidence="8" type="ORF">ACFQ3T_11040</name>
</gene>
<dbReference type="CDD" id="cd17535">
    <property type="entry name" value="REC_NarL-like"/>
    <property type="match status" value="1"/>
</dbReference>
<accession>A0ABW3QSA6</accession>
<feature type="domain" description="HTH luxR-type" evidence="6">
    <location>
        <begin position="160"/>
        <end position="225"/>
    </location>
</feature>
<reference evidence="9" key="1">
    <citation type="journal article" date="2019" name="Int. J. Syst. Evol. Microbiol.">
        <title>The Global Catalogue of Microorganisms (GCM) 10K type strain sequencing project: providing services to taxonomists for standard genome sequencing and annotation.</title>
        <authorList>
            <consortium name="The Broad Institute Genomics Platform"/>
            <consortium name="The Broad Institute Genome Sequencing Center for Infectious Disease"/>
            <person name="Wu L."/>
            <person name="Ma J."/>
        </authorList>
    </citation>
    <scope>NUCLEOTIDE SEQUENCE [LARGE SCALE GENOMIC DNA]</scope>
    <source>
        <strain evidence="9">CCUG 60214</strain>
    </source>
</reference>
<dbReference type="CDD" id="cd06170">
    <property type="entry name" value="LuxR_C_like"/>
    <property type="match status" value="1"/>
</dbReference>
<keyword evidence="3" id="KW-0238">DNA-binding</keyword>
<dbReference type="SMART" id="SM00421">
    <property type="entry name" value="HTH_LUXR"/>
    <property type="match status" value="1"/>
</dbReference>
<dbReference type="InterPro" id="IPR001789">
    <property type="entry name" value="Sig_transdc_resp-reg_receiver"/>
</dbReference>
<dbReference type="PROSITE" id="PS50043">
    <property type="entry name" value="HTH_LUXR_2"/>
    <property type="match status" value="1"/>
</dbReference>
<keyword evidence="2" id="KW-0805">Transcription regulation</keyword>
<evidence type="ECO:0000256" key="1">
    <source>
        <dbReference type="ARBA" id="ARBA00022553"/>
    </source>
</evidence>
<evidence type="ECO:0000256" key="2">
    <source>
        <dbReference type="ARBA" id="ARBA00023015"/>
    </source>
</evidence>
<evidence type="ECO:0000256" key="5">
    <source>
        <dbReference type="PROSITE-ProRule" id="PRU00169"/>
    </source>
</evidence>
<dbReference type="SUPFAM" id="SSF46894">
    <property type="entry name" value="C-terminal effector domain of the bipartite response regulators"/>
    <property type="match status" value="1"/>
</dbReference>
<dbReference type="InterPro" id="IPR039420">
    <property type="entry name" value="WalR-like"/>
</dbReference>
<keyword evidence="1 5" id="KW-0597">Phosphoprotein</keyword>
<dbReference type="PRINTS" id="PR00038">
    <property type="entry name" value="HTHLUXR"/>
</dbReference>
<feature type="domain" description="Response regulatory" evidence="7">
    <location>
        <begin position="11"/>
        <end position="127"/>
    </location>
</feature>
<dbReference type="Gene3D" id="3.40.50.2300">
    <property type="match status" value="1"/>
</dbReference>
<evidence type="ECO:0000313" key="9">
    <source>
        <dbReference type="Proteomes" id="UP001597168"/>
    </source>
</evidence>
<comment type="caution">
    <text evidence="8">The sequence shown here is derived from an EMBL/GenBank/DDBJ whole genome shotgun (WGS) entry which is preliminary data.</text>
</comment>
<dbReference type="InterPro" id="IPR011006">
    <property type="entry name" value="CheY-like_superfamily"/>
</dbReference>
<dbReference type="EMBL" id="JBHTLK010000042">
    <property type="protein sequence ID" value="MFD1147662.1"/>
    <property type="molecule type" value="Genomic_DNA"/>
</dbReference>
<dbReference type="InterPro" id="IPR000792">
    <property type="entry name" value="Tscrpt_reg_LuxR_C"/>
</dbReference>
<evidence type="ECO:0000259" key="7">
    <source>
        <dbReference type="PROSITE" id="PS50110"/>
    </source>
</evidence>
<evidence type="ECO:0000313" key="8">
    <source>
        <dbReference type="EMBL" id="MFD1147662.1"/>
    </source>
</evidence>
<dbReference type="Pfam" id="PF00196">
    <property type="entry name" value="GerE"/>
    <property type="match status" value="1"/>
</dbReference>
<organism evidence="8 9">
    <name type="scientific">Saccharothrix hoggarensis</name>
    <dbReference type="NCBI Taxonomy" id="913853"/>
    <lineage>
        <taxon>Bacteria</taxon>
        <taxon>Bacillati</taxon>
        <taxon>Actinomycetota</taxon>
        <taxon>Actinomycetes</taxon>
        <taxon>Pseudonocardiales</taxon>
        <taxon>Pseudonocardiaceae</taxon>
        <taxon>Saccharothrix</taxon>
    </lineage>
</organism>
<dbReference type="InterPro" id="IPR016032">
    <property type="entry name" value="Sig_transdc_resp-reg_C-effctor"/>
</dbReference>
<dbReference type="SUPFAM" id="SSF52172">
    <property type="entry name" value="CheY-like"/>
    <property type="match status" value="1"/>
</dbReference>
<dbReference type="Pfam" id="PF00072">
    <property type="entry name" value="Response_reg"/>
    <property type="match status" value="1"/>
</dbReference>
<evidence type="ECO:0000256" key="4">
    <source>
        <dbReference type="ARBA" id="ARBA00023163"/>
    </source>
</evidence>
<keyword evidence="9" id="KW-1185">Reference proteome</keyword>
<dbReference type="PANTHER" id="PTHR43214">
    <property type="entry name" value="TWO-COMPONENT RESPONSE REGULATOR"/>
    <property type="match status" value="1"/>
</dbReference>
<evidence type="ECO:0000259" key="6">
    <source>
        <dbReference type="PROSITE" id="PS50043"/>
    </source>
</evidence>
<dbReference type="PROSITE" id="PS50110">
    <property type="entry name" value="RESPONSE_REGULATORY"/>
    <property type="match status" value="1"/>
</dbReference>
<protein>
    <submittedName>
        <fullName evidence="8">Response regulator</fullName>
    </submittedName>
</protein>
<sequence length="231" mass="24241">MSAGGGPRAIRVVLADDEALVRAGVRAILDSDPEIEVVGEAGDGREAVDVVLEHRPDVVLMDVRMPVLDGIAATGEIVEVAPGTGVLMLTTFSDDHYVAQALELGADGFLLKTGDPRELAVGIRAVKAGGAYLSPQVAKRVIRAYGGTRPGSRAVRAREARNRVEGLSGREVEVLRLIGAGLSNAEIAARLHVVEGTVKAYAGALFKHLGVRNRVQVAIIAHHANLVDDSP</sequence>
<dbReference type="SMART" id="SM00448">
    <property type="entry name" value="REC"/>
    <property type="match status" value="1"/>
</dbReference>
<dbReference type="RefSeq" id="WP_380722982.1">
    <property type="nucleotide sequence ID" value="NZ_JBHTLK010000042.1"/>
</dbReference>
<evidence type="ECO:0000256" key="3">
    <source>
        <dbReference type="ARBA" id="ARBA00023125"/>
    </source>
</evidence>
<feature type="modified residue" description="4-aspartylphosphate" evidence="5">
    <location>
        <position position="62"/>
    </location>
</feature>
<dbReference type="Proteomes" id="UP001597168">
    <property type="component" value="Unassembled WGS sequence"/>
</dbReference>
<proteinExistence type="predicted"/>
<keyword evidence="4" id="KW-0804">Transcription</keyword>
<dbReference type="PANTHER" id="PTHR43214:SF24">
    <property type="entry name" value="TRANSCRIPTIONAL REGULATORY PROTEIN NARL-RELATED"/>
    <property type="match status" value="1"/>
</dbReference>
<dbReference type="InterPro" id="IPR058245">
    <property type="entry name" value="NreC/VraR/RcsB-like_REC"/>
</dbReference>
<name>A0ABW3QSA6_9PSEU</name>